<dbReference type="AlphaFoldDB" id="A0ABD0ZNH4"/>
<name>A0ABD0ZNH4_CARAN</name>
<dbReference type="PROSITE" id="PS50181">
    <property type="entry name" value="FBOX"/>
    <property type="match status" value="1"/>
</dbReference>
<dbReference type="EMBL" id="JBANAX010000713">
    <property type="protein sequence ID" value="KAL1196011.1"/>
    <property type="molecule type" value="Genomic_DNA"/>
</dbReference>
<dbReference type="InterPro" id="IPR050232">
    <property type="entry name" value="FBL13/AtMIF1-like"/>
</dbReference>
<dbReference type="SUPFAM" id="SSF81383">
    <property type="entry name" value="F-box domain"/>
    <property type="match status" value="1"/>
</dbReference>
<dbReference type="InterPro" id="IPR055411">
    <property type="entry name" value="LRR_FXL15/At3g58940/PEG3-like"/>
</dbReference>
<feature type="domain" description="F-box" evidence="1">
    <location>
        <begin position="23"/>
        <end position="59"/>
    </location>
</feature>
<organism evidence="3 4">
    <name type="scientific">Cardamine amara subsp. amara</name>
    <dbReference type="NCBI Taxonomy" id="228776"/>
    <lineage>
        <taxon>Eukaryota</taxon>
        <taxon>Viridiplantae</taxon>
        <taxon>Streptophyta</taxon>
        <taxon>Embryophyta</taxon>
        <taxon>Tracheophyta</taxon>
        <taxon>Spermatophyta</taxon>
        <taxon>Magnoliopsida</taxon>
        <taxon>eudicotyledons</taxon>
        <taxon>Gunneridae</taxon>
        <taxon>Pentapetalae</taxon>
        <taxon>rosids</taxon>
        <taxon>malvids</taxon>
        <taxon>Brassicales</taxon>
        <taxon>Brassicaceae</taxon>
        <taxon>Cardamineae</taxon>
        <taxon>Cardamine</taxon>
    </lineage>
</organism>
<evidence type="ECO:0000313" key="2">
    <source>
        <dbReference type="EMBL" id="KAL1196011.1"/>
    </source>
</evidence>
<dbReference type="CDD" id="cd22160">
    <property type="entry name" value="F-box_AtFBL13-like"/>
    <property type="match status" value="1"/>
</dbReference>
<dbReference type="Pfam" id="PF00646">
    <property type="entry name" value="F-box"/>
    <property type="match status" value="1"/>
</dbReference>
<dbReference type="InterPro" id="IPR032675">
    <property type="entry name" value="LRR_dom_sf"/>
</dbReference>
<proteinExistence type="predicted"/>
<dbReference type="EMBL" id="JBANAX010000713">
    <property type="protein sequence ID" value="KAL1196013.1"/>
    <property type="molecule type" value="Genomic_DNA"/>
</dbReference>
<dbReference type="SUPFAM" id="SSF52047">
    <property type="entry name" value="RNI-like"/>
    <property type="match status" value="1"/>
</dbReference>
<keyword evidence="4" id="KW-1185">Reference proteome</keyword>
<comment type="caution">
    <text evidence="3">The sequence shown here is derived from an EMBL/GenBank/DDBJ whole genome shotgun (WGS) entry which is preliminary data.</text>
</comment>
<protein>
    <submittedName>
        <fullName evidence="3">F-box/LRR-repeat protein</fullName>
    </submittedName>
</protein>
<dbReference type="Gene3D" id="3.80.10.10">
    <property type="entry name" value="Ribonuclease Inhibitor"/>
    <property type="match status" value="1"/>
</dbReference>
<dbReference type="PANTHER" id="PTHR31900">
    <property type="entry name" value="F-BOX/RNI SUPERFAMILY PROTEIN-RELATED"/>
    <property type="match status" value="1"/>
</dbReference>
<accession>A0ABD0ZNH4</accession>
<dbReference type="InterPro" id="IPR036047">
    <property type="entry name" value="F-box-like_dom_sf"/>
</dbReference>
<reference evidence="3 4" key="1">
    <citation type="submission" date="2024-04" db="EMBL/GenBank/DDBJ databases">
        <title>Genome assembly C_amara_ONT_v2.</title>
        <authorList>
            <person name="Yant L."/>
            <person name="Moore C."/>
            <person name="Slenker M."/>
        </authorList>
    </citation>
    <scope>NUCLEOTIDE SEQUENCE [LARGE SCALE GENOMIC DNA]</scope>
    <source>
        <tissue evidence="3">Leaf</tissue>
    </source>
</reference>
<gene>
    <name evidence="2" type="ORF">V5N11_030077</name>
    <name evidence="3" type="ORF">V5N11_030079</name>
</gene>
<evidence type="ECO:0000313" key="3">
    <source>
        <dbReference type="EMBL" id="KAL1196013.1"/>
    </source>
</evidence>
<dbReference type="SMART" id="SM00256">
    <property type="entry name" value="FBOX"/>
    <property type="match status" value="1"/>
</dbReference>
<dbReference type="PANTHER" id="PTHR31900:SF32">
    <property type="entry name" value="F-BOX_RNI_FBD-LIKE DOMAIN PROTEIN"/>
    <property type="match status" value="1"/>
</dbReference>
<dbReference type="Proteomes" id="UP001558713">
    <property type="component" value="Unassembled WGS sequence"/>
</dbReference>
<dbReference type="Pfam" id="PF24758">
    <property type="entry name" value="LRR_At5g56370"/>
    <property type="match status" value="1"/>
</dbReference>
<evidence type="ECO:0000313" key="4">
    <source>
        <dbReference type="Proteomes" id="UP001558713"/>
    </source>
</evidence>
<dbReference type="InterPro" id="IPR001810">
    <property type="entry name" value="F-box_dom"/>
</dbReference>
<sequence length="511" mass="58761">MIFYGRQRRILVAPSAMADGPSLDFISSLPDEILHHILSFLPTNLAIQTCVLSKRWRHIWRNTPSISLECNEFCAHKVHKTLKYHKARKLLSFRLDFHFDSDLIDFPGGTVTHHRYFAADAWIKFALSRHPENLSLDFCLSNYKKYMFPDKFYATSSIKRLHLALNNCTTLIPRSKVFWPSLKHLCLDRCNIPDESAAKILSGCPVLESLTLTLCSVLVRLDLAKSIHLKRLEIDLKYSGPKEIVAPHVQYLRLKTYSRPCSLVDISSVTEAKLDIYYVEFAKMDYFLYMMDLKIVAKLQNTEKLTLGAIFLQALTLAEFRGVPFPMLKITSLTLETKIFRYIVPGIARLLQNSHGLKKLTLHLMKCEAIEEMYLRSYSDSRGLEFGIFPTSREPKLIALFIEFLLGNTKTLETLVVRLENNLDATKFEELLQMAQTISHNYNDVSILVKQNTYPKDFVHESRIQNLGKTSVAFVISQILRKKRLYLVLLRSTSLLGGTLICKVEQVLFLD</sequence>
<evidence type="ECO:0000259" key="1">
    <source>
        <dbReference type="PROSITE" id="PS50181"/>
    </source>
</evidence>
<dbReference type="InterPro" id="IPR053781">
    <property type="entry name" value="F-box_AtFBL13-like"/>
</dbReference>
<dbReference type="Gene3D" id="1.20.1280.50">
    <property type="match status" value="1"/>
</dbReference>